<dbReference type="GO" id="GO:0007166">
    <property type="term" value="P:cell surface receptor signaling pathway"/>
    <property type="evidence" value="ECO:0007669"/>
    <property type="project" value="InterPro"/>
</dbReference>
<dbReference type="GO" id="GO:0005886">
    <property type="term" value="C:plasma membrane"/>
    <property type="evidence" value="ECO:0007669"/>
    <property type="project" value="TreeGrafter"/>
</dbReference>
<keyword evidence="6" id="KW-0547">Nucleotide-binding</keyword>
<feature type="domain" description="Protein kinase" evidence="17">
    <location>
        <begin position="405"/>
        <end position="643"/>
    </location>
</feature>
<evidence type="ECO:0000256" key="16">
    <source>
        <dbReference type="SAM" id="SignalP"/>
    </source>
</evidence>
<dbReference type="GO" id="GO:0004674">
    <property type="term" value="F:protein serine/threonine kinase activity"/>
    <property type="evidence" value="ECO:0007669"/>
    <property type="project" value="UniProtKB-KW"/>
</dbReference>
<reference evidence="18 19" key="1">
    <citation type="submission" date="2024-01" db="EMBL/GenBank/DDBJ databases">
        <title>A telomere-to-telomere, gap-free genome of sweet tea (Lithocarpus litseifolius).</title>
        <authorList>
            <person name="Zhou J."/>
        </authorList>
    </citation>
    <scope>NUCLEOTIDE SEQUENCE [LARGE SCALE GENOMIC DNA]</scope>
    <source>
        <strain evidence="18">Zhou-2022a</strain>
        <tissue evidence="18">Leaf</tissue>
    </source>
</reference>
<feature type="signal peptide" evidence="16">
    <location>
        <begin position="1"/>
        <end position="22"/>
    </location>
</feature>
<dbReference type="PANTHER" id="PTHR27005">
    <property type="entry name" value="WALL-ASSOCIATED RECEPTOR KINASE-LIKE 21"/>
    <property type="match status" value="1"/>
</dbReference>
<keyword evidence="5 16" id="KW-0732">Signal</keyword>
<dbReference type="InterPro" id="IPR045274">
    <property type="entry name" value="WAK-like"/>
</dbReference>
<dbReference type="SUPFAM" id="SSF56112">
    <property type="entry name" value="Protein kinase-like (PK-like)"/>
    <property type="match status" value="1"/>
</dbReference>
<evidence type="ECO:0000256" key="14">
    <source>
        <dbReference type="ARBA" id="ARBA00047951"/>
    </source>
</evidence>
<dbReference type="AlphaFoldDB" id="A0AAW2DI14"/>
<evidence type="ECO:0000256" key="7">
    <source>
        <dbReference type="ARBA" id="ARBA00022777"/>
    </source>
</evidence>
<comment type="subcellular location">
    <subcellularLocation>
        <location evidence="1">Membrane</location>
        <topology evidence="1">Single-pass type I membrane protein</topology>
    </subcellularLocation>
</comment>
<evidence type="ECO:0000313" key="19">
    <source>
        <dbReference type="Proteomes" id="UP001459277"/>
    </source>
</evidence>
<evidence type="ECO:0000256" key="6">
    <source>
        <dbReference type="ARBA" id="ARBA00022741"/>
    </source>
</evidence>
<evidence type="ECO:0000256" key="10">
    <source>
        <dbReference type="ARBA" id="ARBA00023136"/>
    </source>
</evidence>
<keyword evidence="10 15" id="KW-0472">Membrane</keyword>
<name>A0AAW2DI14_9ROSI</name>
<sequence>MAVHLVIRITFILLLTCELAEAAPPIAKPNCRSSCGHLQIPYPLGIGPDCYLDKWFDIVCNGTGGSAKAFLTSLNMEVRQINISSSPSNRHYSFVPTVHVQIPIIYSKFCQLAGNHSVTNISGSPFNFSASDNTFISVGCDNFATIAGIFPKVFGCKSDCKRDSKVDKEVICSGFNCCESTNIPSNLQAFDVEFRSVNESNDREGVMKGCKYAFLVDQVWLKENKPDPSSVQYWEYVPVVLEWAIFQRNNDSREFFNLLKNRRKVSCSYPDVYTFYCDCAPGYRGNPYVEGGCEDIDECEDNDRNYCGNKLDCENTDGGYICNKGKSKSKMVIIGPGTNLGVLCLLTTWVIYKWIKKRNKIKIKKKFFKKNGGLLLQQQLSSTEKNVQNIRLFNSKELEKATDHFCERRIVGKGGQGTVYKGMLSDGQIIAIKKCNILDEGNLKNFINEIIILSQINHRNVVKLLRCCLETKAPLLVYEFIPNGTLFQYLHEENEEFPLTWDMRLRIAIEIAGALSYLHSEASSPIYHRDIKSTNILLDEKYKAKVADFGTSKSVKIDQTHNHLFDILDDRIKKEGDKEEIIIVANLAKSCLHLNGEKRPTMGEVAMELGGIQKASHGEQNYEELQYVRSKEIDPSYACFTSS</sequence>
<dbReference type="Proteomes" id="UP001459277">
    <property type="component" value="Unassembled WGS sequence"/>
</dbReference>
<comment type="caution">
    <text evidence="18">The sequence shown here is derived from an EMBL/GenBank/DDBJ whole genome shotgun (WGS) entry which is preliminary data.</text>
</comment>
<dbReference type="PROSITE" id="PS50011">
    <property type="entry name" value="PROTEIN_KINASE_DOM"/>
    <property type="match status" value="1"/>
</dbReference>
<dbReference type="PANTHER" id="PTHR27005:SF280">
    <property type="entry name" value="WALL-ASSOCIATED RECEPTOR KINASE-LIKE 8"/>
    <property type="match status" value="1"/>
</dbReference>
<dbReference type="EMBL" id="JAZDWU010000003">
    <property type="protein sequence ID" value="KAL0008785.1"/>
    <property type="molecule type" value="Genomic_DNA"/>
</dbReference>
<dbReference type="InterPro" id="IPR008271">
    <property type="entry name" value="Ser/Thr_kinase_AS"/>
</dbReference>
<dbReference type="Gene3D" id="3.30.200.20">
    <property type="entry name" value="Phosphorylase Kinase, domain 1"/>
    <property type="match status" value="1"/>
</dbReference>
<evidence type="ECO:0000256" key="12">
    <source>
        <dbReference type="ARBA" id="ARBA00023180"/>
    </source>
</evidence>
<dbReference type="InterPro" id="IPR025287">
    <property type="entry name" value="WAK_GUB"/>
</dbReference>
<evidence type="ECO:0000256" key="2">
    <source>
        <dbReference type="ARBA" id="ARBA00022527"/>
    </source>
</evidence>
<evidence type="ECO:0000259" key="17">
    <source>
        <dbReference type="PROSITE" id="PS50011"/>
    </source>
</evidence>
<feature type="chain" id="PRO_5043609887" description="Protein kinase domain-containing protein" evidence="16">
    <location>
        <begin position="23"/>
        <end position="643"/>
    </location>
</feature>
<dbReference type="InterPro" id="IPR000719">
    <property type="entry name" value="Prot_kinase_dom"/>
</dbReference>
<keyword evidence="7" id="KW-0418">Kinase</keyword>
<gene>
    <name evidence="18" type="ORF">SO802_010287</name>
</gene>
<dbReference type="FunFam" id="3.30.200.20:FF:000043">
    <property type="entry name" value="Wall-associated receptor kinase 2"/>
    <property type="match status" value="1"/>
</dbReference>
<proteinExistence type="predicted"/>
<evidence type="ECO:0000256" key="9">
    <source>
        <dbReference type="ARBA" id="ARBA00022989"/>
    </source>
</evidence>
<protein>
    <recommendedName>
        <fullName evidence="17">Protein kinase domain-containing protein</fullName>
    </recommendedName>
</protein>
<evidence type="ECO:0000313" key="18">
    <source>
        <dbReference type="EMBL" id="KAL0008785.1"/>
    </source>
</evidence>
<keyword evidence="9 15" id="KW-1133">Transmembrane helix</keyword>
<comment type="catalytic activity">
    <reaction evidence="14">
        <text>L-threonyl-[protein] + ATP = O-phospho-L-threonyl-[protein] + ADP + H(+)</text>
        <dbReference type="Rhea" id="RHEA:46608"/>
        <dbReference type="Rhea" id="RHEA-COMP:11060"/>
        <dbReference type="Rhea" id="RHEA-COMP:11605"/>
        <dbReference type="ChEBI" id="CHEBI:15378"/>
        <dbReference type="ChEBI" id="CHEBI:30013"/>
        <dbReference type="ChEBI" id="CHEBI:30616"/>
        <dbReference type="ChEBI" id="CHEBI:61977"/>
        <dbReference type="ChEBI" id="CHEBI:456216"/>
    </reaction>
</comment>
<evidence type="ECO:0000256" key="4">
    <source>
        <dbReference type="ARBA" id="ARBA00022692"/>
    </source>
</evidence>
<keyword evidence="2" id="KW-0723">Serine/threonine-protein kinase</keyword>
<dbReference type="GO" id="GO:0005524">
    <property type="term" value="F:ATP binding"/>
    <property type="evidence" value="ECO:0007669"/>
    <property type="project" value="UniProtKB-KW"/>
</dbReference>
<evidence type="ECO:0000256" key="15">
    <source>
        <dbReference type="SAM" id="Phobius"/>
    </source>
</evidence>
<dbReference type="CDD" id="cd00054">
    <property type="entry name" value="EGF_CA"/>
    <property type="match status" value="1"/>
</dbReference>
<dbReference type="PROSITE" id="PS00108">
    <property type="entry name" value="PROTEIN_KINASE_ST"/>
    <property type="match status" value="1"/>
</dbReference>
<dbReference type="Gene3D" id="1.10.510.10">
    <property type="entry name" value="Transferase(Phosphotransferase) domain 1"/>
    <property type="match status" value="2"/>
</dbReference>
<keyword evidence="11" id="KW-1015">Disulfide bond</keyword>
<evidence type="ECO:0000256" key="5">
    <source>
        <dbReference type="ARBA" id="ARBA00022729"/>
    </source>
</evidence>
<evidence type="ECO:0000256" key="8">
    <source>
        <dbReference type="ARBA" id="ARBA00022840"/>
    </source>
</evidence>
<dbReference type="InterPro" id="IPR011009">
    <property type="entry name" value="Kinase-like_dom_sf"/>
</dbReference>
<keyword evidence="4 15" id="KW-0812">Transmembrane</keyword>
<evidence type="ECO:0000256" key="13">
    <source>
        <dbReference type="ARBA" id="ARBA00047558"/>
    </source>
</evidence>
<feature type="transmembrane region" description="Helical" evidence="15">
    <location>
        <begin position="331"/>
        <end position="355"/>
    </location>
</feature>
<dbReference type="GO" id="GO:0030247">
    <property type="term" value="F:polysaccharide binding"/>
    <property type="evidence" value="ECO:0007669"/>
    <property type="project" value="InterPro"/>
</dbReference>
<dbReference type="InterPro" id="IPR013695">
    <property type="entry name" value="WAK"/>
</dbReference>
<keyword evidence="12" id="KW-0325">Glycoprotein</keyword>
<evidence type="ECO:0000256" key="1">
    <source>
        <dbReference type="ARBA" id="ARBA00004479"/>
    </source>
</evidence>
<dbReference type="SMART" id="SM00220">
    <property type="entry name" value="S_TKc"/>
    <property type="match status" value="1"/>
</dbReference>
<comment type="catalytic activity">
    <reaction evidence="13">
        <text>L-seryl-[protein] + ATP = O-phospho-L-seryl-[protein] + ADP + H(+)</text>
        <dbReference type="Rhea" id="RHEA:17989"/>
        <dbReference type="Rhea" id="RHEA-COMP:9863"/>
        <dbReference type="Rhea" id="RHEA-COMP:11604"/>
        <dbReference type="ChEBI" id="CHEBI:15378"/>
        <dbReference type="ChEBI" id="CHEBI:29999"/>
        <dbReference type="ChEBI" id="CHEBI:30616"/>
        <dbReference type="ChEBI" id="CHEBI:83421"/>
        <dbReference type="ChEBI" id="CHEBI:456216"/>
    </reaction>
</comment>
<dbReference type="Pfam" id="PF13947">
    <property type="entry name" value="GUB_WAK_bind"/>
    <property type="match status" value="1"/>
</dbReference>
<dbReference type="PROSITE" id="PS01187">
    <property type="entry name" value="EGF_CA"/>
    <property type="match status" value="1"/>
</dbReference>
<dbReference type="Pfam" id="PF08488">
    <property type="entry name" value="WAK"/>
    <property type="match status" value="1"/>
</dbReference>
<organism evidence="18 19">
    <name type="scientific">Lithocarpus litseifolius</name>
    <dbReference type="NCBI Taxonomy" id="425828"/>
    <lineage>
        <taxon>Eukaryota</taxon>
        <taxon>Viridiplantae</taxon>
        <taxon>Streptophyta</taxon>
        <taxon>Embryophyta</taxon>
        <taxon>Tracheophyta</taxon>
        <taxon>Spermatophyta</taxon>
        <taxon>Magnoliopsida</taxon>
        <taxon>eudicotyledons</taxon>
        <taxon>Gunneridae</taxon>
        <taxon>Pentapetalae</taxon>
        <taxon>rosids</taxon>
        <taxon>fabids</taxon>
        <taxon>Fagales</taxon>
        <taxon>Fagaceae</taxon>
        <taxon>Lithocarpus</taxon>
    </lineage>
</organism>
<keyword evidence="19" id="KW-1185">Reference proteome</keyword>
<keyword evidence="3" id="KW-0808">Transferase</keyword>
<keyword evidence="8" id="KW-0067">ATP-binding</keyword>
<dbReference type="Gene3D" id="2.10.25.10">
    <property type="entry name" value="Laminin"/>
    <property type="match status" value="1"/>
</dbReference>
<accession>A0AAW2DI14</accession>
<evidence type="ECO:0000256" key="3">
    <source>
        <dbReference type="ARBA" id="ARBA00022679"/>
    </source>
</evidence>
<dbReference type="GO" id="GO:0005509">
    <property type="term" value="F:calcium ion binding"/>
    <property type="evidence" value="ECO:0007669"/>
    <property type="project" value="InterPro"/>
</dbReference>
<evidence type="ECO:0000256" key="11">
    <source>
        <dbReference type="ARBA" id="ARBA00023157"/>
    </source>
</evidence>
<dbReference type="Pfam" id="PF00069">
    <property type="entry name" value="Pkinase"/>
    <property type="match status" value="1"/>
</dbReference>
<dbReference type="InterPro" id="IPR018097">
    <property type="entry name" value="EGF_Ca-bd_CS"/>
</dbReference>